<dbReference type="SUPFAM" id="SSF56281">
    <property type="entry name" value="Metallo-hydrolase/oxidoreductase"/>
    <property type="match status" value="1"/>
</dbReference>
<organism evidence="8 9">
    <name type="scientific">Limnobaculum parvum</name>
    <dbReference type="NCBI Taxonomy" id="2172103"/>
    <lineage>
        <taxon>Bacteria</taxon>
        <taxon>Pseudomonadati</taxon>
        <taxon>Pseudomonadota</taxon>
        <taxon>Gammaproteobacteria</taxon>
        <taxon>Enterobacterales</taxon>
        <taxon>Budviciaceae</taxon>
        <taxon>Limnobaculum</taxon>
    </lineage>
</organism>
<dbReference type="CDD" id="cd07731">
    <property type="entry name" value="ComA-like_MBL-fold"/>
    <property type="match status" value="1"/>
</dbReference>
<keyword evidence="5 6" id="KW-0472">Membrane</keyword>
<evidence type="ECO:0000256" key="3">
    <source>
        <dbReference type="ARBA" id="ARBA00022692"/>
    </source>
</evidence>
<dbReference type="Pfam" id="PF03772">
    <property type="entry name" value="Competence"/>
    <property type="match status" value="1"/>
</dbReference>
<name>A0A2Y9U2J0_9GAMM</name>
<keyword evidence="3 6" id="KW-0812">Transmembrane</keyword>
<dbReference type="GO" id="GO:0005886">
    <property type="term" value="C:plasma membrane"/>
    <property type="evidence" value="ECO:0007669"/>
    <property type="project" value="UniProtKB-SubCell"/>
</dbReference>
<dbReference type="Gene3D" id="3.60.15.10">
    <property type="entry name" value="Ribonuclease Z/Hydroxyacylglutathione hydrolase-like"/>
    <property type="match status" value="1"/>
</dbReference>
<keyword evidence="2" id="KW-1003">Cell membrane</keyword>
<comment type="subcellular location">
    <subcellularLocation>
        <location evidence="1">Cell membrane</location>
        <topology evidence="1">Multi-pass membrane protein</topology>
    </subcellularLocation>
</comment>
<feature type="transmembrane region" description="Helical" evidence="6">
    <location>
        <begin position="33"/>
        <end position="52"/>
    </location>
</feature>
<evidence type="ECO:0000313" key="8">
    <source>
        <dbReference type="EMBL" id="AWH89919.1"/>
    </source>
</evidence>
<dbReference type="SMART" id="SM00849">
    <property type="entry name" value="Lactamase_B"/>
    <property type="match status" value="1"/>
</dbReference>
<evidence type="ECO:0000313" key="9">
    <source>
        <dbReference type="Proteomes" id="UP000244908"/>
    </source>
</evidence>
<feature type="transmembrane region" description="Helical" evidence="6">
    <location>
        <begin position="90"/>
        <end position="109"/>
    </location>
</feature>
<gene>
    <name evidence="8" type="ORF">HYN51_16075</name>
</gene>
<evidence type="ECO:0000256" key="4">
    <source>
        <dbReference type="ARBA" id="ARBA00022989"/>
    </source>
</evidence>
<dbReference type="InterPro" id="IPR004797">
    <property type="entry name" value="Competence_ComEC/Rec2"/>
</dbReference>
<dbReference type="PANTHER" id="PTHR30619">
    <property type="entry name" value="DNA INTERNALIZATION/COMPETENCE PROTEIN COMEC/REC2"/>
    <property type="match status" value="1"/>
</dbReference>
<evidence type="ECO:0000256" key="5">
    <source>
        <dbReference type="ARBA" id="ARBA00023136"/>
    </source>
</evidence>
<dbReference type="InterPro" id="IPR004477">
    <property type="entry name" value="ComEC_N"/>
</dbReference>
<feature type="transmembrane region" description="Helical" evidence="6">
    <location>
        <begin position="64"/>
        <end position="84"/>
    </location>
</feature>
<dbReference type="InterPro" id="IPR035681">
    <property type="entry name" value="ComA-like_MBL"/>
</dbReference>
<dbReference type="NCBIfam" id="TIGR00361">
    <property type="entry name" value="ComEC_Rec2"/>
    <property type="match status" value="1"/>
</dbReference>
<evidence type="ECO:0000256" key="6">
    <source>
        <dbReference type="SAM" id="Phobius"/>
    </source>
</evidence>
<dbReference type="PANTHER" id="PTHR30619:SF1">
    <property type="entry name" value="RECOMBINATION PROTEIN 2"/>
    <property type="match status" value="1"/>
</dbReference>
<evidence type="ECO:0000259" key="7">
    <source>
        <dbReference type="SMART" id="SM00849"/>
    </source>
</evidence>
<dbReference type="InterPro" id="IPR001279">
    <property type="entry name" value="Metallo-B-lactamas"/>
</dbReference>
<dbReference type="InterPro" id="IPR052159">
    <property type="entry name" value="Competence_DNA_uptake"/>
</dbReference>
<dbReference type="InterPro" id="IPR036866">
    <property type="entry name" value="RibonucZ/Hydroxyglut_hydro"/>
</dbReference>
<dbReference type="KEGG" id="lpv:HYN51_16075"/>
<dbReference type="Pfam" id="PF00753">
    <property type="entry name" value="Lactamase_B"/>
    <property type="match status" value="1"/>
</dbReference>
<feature type="domain" description="Metallo-beta-lactamase" evidence="7">
    <location>
        <begin position="177"/>
        <end position="357"/>
    </location>
</feature>
<dbReference type="AlphaFoldDB" id="A0A2Y9U2J0"/>
<evidence type="ECO:0000256" key="2">
    <source>
        <dbReference type="ARBA" id="ARBA00022475"/>
    </source>
</evidence>
<keyword evidence="4 6" id="KW-1133">Transmembrane helix</keyword>
<sequence>MAILSGRCRIDFWFQWVPLPSWITFRYRVLARWLHLQLAMMVLLIPIQLFMFHGISWTSLPANLVAVPVVSFVTVPAILFGLLFCWLPSLAILFWWIADYSLLGVLFTLGELQQGWAAVASSTLLFSGLGWVLIICWRLSLWRCGLFTPWVTLIAILVPFGQKPDEKWRVDMLDVGHGLAVVIRQGDRAIIYDTGNSWNGGSMAEKEILPFLRWHRLSLLGIIISHQDLDHIGGLDVLQKAYPEAWLRIPNRSSGEGCQQGDRWQWGHLTFNVLWPPVLVTRAYNANSCVLRISDGKYSVLLTGDLESIQELNLVKHYGNQLVSDILQTPHHGSKSSSTLSFIQTVNPQATLTSVSRYNPWNLPAKSVEQRYKNSRIKWISTAKSGQVSLLFYKDKYRILTLREDFMPRWYHQWFGSLLHNE</sequence>
<dbReference type="Proteomes" id="UP000244908">
    <property type="component" value="Chromosome"/>
</dbReference>
<dbReference type="GO" id="GO:0030420">
    <property type="term" value="P:establishment of competence for transformation"/>
    <property type="evidence" value="ECO:0007669"/>
    <property type="project" value="InterPro"/>
</dbReference>
<accession>A0A2Y9U2J0</accession>
<evidence type="ECO:0000256" key="1">
    <source>
        <dbReference type="ARBA" id="ARBA00004651"/>
    </source>
</evidence>
<protein>
    <submittedName>
        <fullName evidence="8">DNA internalization-related competence protein ComEC/Rec2</fullName>
    </submittedName>
</protein>
<dbReference type="NCBIfam" id="TIGR00360">
    <property type="entry name" value="ComEC_N-term"/>
    <property type="match status" value="1"/>
</dbReference>
<dbReference type="EMBL" id="CP029185">
    <property type="protein sequence ID" value="AWH89919.1"/>
    <property type="molecule type" value="Genomic_DNA"/>
</dbReference>
<proteinExistence type="predicted"/>
<keyword evidence="9" id="KW-1185">Reference proteome</keyword>
<feature type="transmembrane region" description="Helical" evidence="6">
    <location>
        <begin position="116"/>
        <end position="134"/>
    </location>
</feature>
<reference evidence="8 9" key="1">
    <citation type="journal article" date="2019" name="Int. J. Syst. Evol. Microbiol.">
        <title>Limnobaculum parvum gen. nov., sp. nov., isolated from a freshwater lake.</title>
        <authorList>
            <person name="Baek C."/>
            <person name="Shin S.K."/>
            <person name="Yi H."/>
        </authorList>
    </citation>
    <scope>NUCLEOTIDE SEQUENCE [LARGE SCALE GENOMIC DNA]</scope>
    <source>
        <strain evidence="8 9">HYN0051</strain>
    </source>
</reference>
<feature type="transmembrane region" description="Helical" evidence="6">
    <location>
        <begin position="140"/>
        <end position="160"/>
    </location>
</feature>